<organism evidence="2 3">
    <name type="scientific">Mycena maculata</name>
    <dbReference type="NCBI Taxonomy" id="230809"/>
    <lineage>
        <taxon>Eukaryota</taxon>
        <taxon>Fungi</taxon>
        <taxon>Dikarya</taxon>
        <taxon>Basidiomycota</taxon>
        <taxon>Agaricomycotina</taxon>
        <taxon>Agaricomycetes</taxon>
        <taxon>Agaricomycetidae</taxon>
        <taxon>Agaricales</taxon>
        <taxon>Marasmiineae</taxon>
        <taxon>Mycenaceae</taxon>
        <taxon>Mycena</taxon>
    </lineage>
</organism>
<protein>
    <recommendedName>
        <fullName evidence="4">BTB domain-containing protein</fullName>
    </recommendedName>
</protein>
<dbReference type="InterPro" id="IPR011333">
    <property type="entry name" value="SKP1/BTB/POZ_sf"/>
</dbReference>
<dbReference type="Gene3D" id="3.30.710.10">
    <property type="entry name" value="Potassium Channel Kv1.1, Chain A"/>
    <property type="match status" value="1"/>
</dbReference>
<dbReference type="EMBL" id="JARJLG010000046">
    <property type="protein sequence ID" value="KAJ7761242.1"/>
    <property type="molecule type" value="Genomic_DNA"/>
</dbReference>
<name>A0AAD7NI01_9AGAR</name>
<evidence type="ECO:0000313" key="3">
    <source>
        <dbReference type="Proteomes" id="UP001215280"/>
    </source>
</evidence>
<evidence type="ECO:0000313" key="2">
    <source>
        <dbReference type="EMBL" id="KAJ7761242.1"/>
    </source>
</evidence>
<dbReference type="Proteomes" id="UP001215280">
    <property type="component" value="Unassembled WGS sequence"/>
</dbReference>
<feature type="region of interest" description="Disordered" evidence="1">
    <location>
        <begin position="1"/>
        <end position="25"/>
    </location>
</feature>
<evidence type="ECO:0008006" key="4">
    <source>
        <dbReference type="Google" id="ProtNLM"/>
    </source>
</evidence>
<comment type="caution">
    <text evidence="2">The sequence shown here is derived from an EMBL/GenBank/DDBJ whole genome shotgun (WGS) entry which is preliminary data.</text>
</comment>
<dbReference type="AlphaFoldDB" id="A0AAD7NI01"/>
<proteinExistence type="predicted"/>
<reference evidence="2" key="1">
    <citation type="submission" date="2023-03" db="EMBL/GenBank/DDBJ databases">
        <title>Massive genome expansion in bonnet fungi (Mycena s.s.) driven by repeated elements and novel gene families across ecological guilds.</title>
        <authorList>
            <consortium name="Lawrence Berkeley National Laboratory"/>
            <person name="Harder C.B."/>
            <person name="Miyauchi S."/>
            <person name="Viragh M."/>
            <person name="Kuo A."/>
            <person name="Thoen E."/>
            <person name="Andreopoulos B."/>
            <person name="Lu D."/>
            <person name="Skrede I."/>
            <person name="Drula E."/>
            <person name="Henrissat B."/>
            <person name="Morin E."/>
            <person name="Kohler A."/>
            <person name="Barry K."/>
            <person name="LaButti K."/>
            <person name="Morin E."/>
            <person name="Salamov A."/>
            <person name="Lipzen A."/>
            <person name="Mereny Z."/>
            <person name="Hegedus B."/>
            <person name="Baldrian P."/>
            <person name="Stursova M."/>
            <person name="Weitz H."/>
            <person name="Taylor A."/>
            <person name="Grigoriev I.V."/>
            <person name="Nagy L.G."/>
            <person name="Martin F."/>
            <person name="Kauserud H."/>
        </authorList>
    </citation>
    <scope>NUCLEOTIDE SEQUENCE</scope>
    <source>
        <strain evidence="2">CBHHK188m</strain>
    </source>
</reference>
<evidence type="ECO:0000256" key="1">
    <source>
        <dbReference type="SAM" id="MobiDB-lite"/>
    </source>
</evidence>
<keyword evidence="3" id="KW-1185">Reference proteome</keyword>
<gene>
    <name evidence="2" type="ORF">DFH07DRAFT_1059889</name>
</gene>
<accession>A0AAD7NI01</accession>
<sequence length="383" mass="43036">MSSNLRRPRSESDCSASERPTHRQRLGDSPEVLILRDALFYRDGGDCFLRAEDHLFKIHRYHLLRGDSSVFKDMFLVPSGEHPSQGLSDSDPIVLAGDTAERVRGFFSIAYAEPLEFQVVETGKEQLPTLIHCAHFSHKYNITPLLLAAIKAIDHVLKAKPALDSQLYISLLELSSLGGAIVLNAWRDYKSQIRSGVEWSWAHHLIRHSNIMDVEDISLALDTAEEHALPHMLAIGSQIYLSKMHRNPSPRIGIAIVPPFHDHPWLKTTHRLRILSGLWSLEHAWMDFAAAVPVFPPDHVCPKKNHAVCVKRWEKEWRRAVTSPKVVAVPSASMTSRLLVLQKEIEPAFESPCILAGFKGAHCPTKAFPTGHKHFLDPVLATT</sequence>